<protein>
    <recommendedName>
        <fullName evidence="1">SnoaL-like domain-containing protein</fullName>
    </recommendedName>
</protein>
<dbReference type="RefSeq" id="WP_063948003.1">
    <property type="nucleotide sequence ID" value="NZ_LXPS01000007.1"/>
</dbReference>
<dbReference type="InterPro" id="IPR037401">
    <property type="entry name" value="SnoaL-like"/>
</dbReference>
<dbReference type="Proteomes" id="UP000077098">
    <property type="component" value="Unassembled WGS sequence"/>
</dbReference>
<gene>
    <name evidence="2" type="ORF">A7J57_22765</name>
</gene>
<evidence type="ECO:0000259" key="1">
    <source>
        <dbReference type="Pfam" id="PF12680"/>
    </source>
</evidence>
<proteinExistence type="predicted"/>
<reference evidence="2 3" key="1">
    <citation type="submission" date="2016-05" db="EMBL/GenBank/DDBJ databases">
        <authorList>
            <person name="Lavstsen T."/>
            <person name="Jespersen J.S."/>
        </authorList>
    </citation>
    <scope>NUCLEOTIDE SEQUENCE [LARGE SCALE GENOMIC DNA]</scope>
    <source>
        <strain evidence="2 3">KCJ1736</strain>
    </source>
</reference>
<dbReference type="InterPro" id="IPR032710">
    <property type="entry name" value="NTF2-like_dom_sf"/>
</dbReference>
<evidence type="ECO:0000313" key="2">
    <source>
        <dbReference type="EMBL" id="OAE48225.1"/>
    </source>
</evidence>
<dbReference type="SUPFAM" id="SSF54427">
    <property type="entry name" value="NTF2-like"/>
    <property type="match status" value="1"/>
</dbReference>
<dbReference type="PANTHER" id="PTHR41252:SF1">
    <property type="entry name" value="BLR2505 PROTEIN"/>
    <property type="match status" value="1"/>
</dbReference>
<dbReference type="EMBL" id="LXPS01000007">
    <property type="protein sequence ID" value="OAE48225.1"/>
    <property type="molecule type" value="Genomic_DNA"/>
</dbReference>
<accession>A0A176XGZ7</accession>
<dbReference type="AlphaFoldDB" id="A0A176XGZ7"/>
<dbReference type="Pfam" id="PF12680">
    <property type="entry name" value="SnoaL_2"/>
    <property type="match status" value="1"/>
</dbReference>
<dbReference type="PANTHER" id="PTHR41252">
    <property type="entry name" value="BLR2505 PROTEIN"/>
    <property type="match status" value="1"/>
</dbReference>
<dbReference type="Gene3D" id="3.10.450.50">
    <property type="match status" value="1"/>
</dbReference>
<organism evidence="2 3">
    <name type="scientific">Agrobacterium tumefaciens</name>
    <dbReference type="NCBI Taxonomy" id="358"/>
    <lineage>
        <taxon>Bacteria</taxon>
        <taxon>Pseudomonadati</taxon>
        <taxon>Pseudomonadota</taxon>
        <taxon>Alphaproteobacteria</taxon>
        <taxon>Hyphomicrobiales</taxon>
        <taxon>Rhizobiaceae</taxon>
        <taxon>Rhizobium/Agrobacterium group</taxon>
        <taxon>Agrobacterium</taxon>
        <taxon>Agrobacterium tumefaciens complex</taxon>
    </lineage>
</organism>
<evidence type="ECO:0000313" key="3">
    <source>
        <dbReference type="Proteomes" id="UP000077098"/>
    </source>
</evidence>
<feature type="domain" description="SnoaL-like" evidence="1">
    <location>
        <begin position="12"/>
        <end position="113"/>
    </location>
</feature>
<sequence length="133" mass="15187">MSKEQKKEIAIAFLDALGRCDIETLSNLSTDDMTWWIMPGNKFSGTHEKEDYLLKLPRLLDDASGPLKLTYHEFTGEGDRLAVVATGDMPMNDGRHYRNIYHFLIHFRDGKVAKGQEFTDSLHINQIFGLPDD</sequence>
<comment type="caution">
    <text evidence="2">The sequence shown here is derived from an EMBL/GenBank/DDBJ whole genome shotgun (WGS) entry which is preliminary data.</text>
</comment>
<name>A0A176XGZ7_AGRTU</name>